<sequence length="359" mass="39760">RKAKAQQAAGAAAQDLIEKRRGEIGITMARVEGMQLIARQLRKVGMDDEATKMSLAATDLKNEEFARLAGVEKVRQLTATSAAKEEGERARTARVGLPEIDKLLGYEENLIALLDTNDDPEERVTLNRYLDITQQSIAKKVFITRTQADVDLASNLRPTVAGKLQESILESNNQLGLLASIGDTYQPQFLTYFAKGKKAVLTGFEKLGGTIPESQQKFVAEYTVFTQNALDSLNLYIKFITGAQMSNVEADRLRKGFPDAENNSASEFIARYKGTVRKMLGYTQRASEALRTGDTGLLPKDADSLGTDITQFLPTDEFVNKFLGLDKEELAPRDRDAEFKEVLDIVDAEIRRREAAGEK</sequence>
<feature type="non-terminal residue" evidence="1">
    <location>
        <position position="1"/>
    </location>
</feature>
<proteinExistence type="predicted"/>
<dbReference type="AlphaFoldDB" id="A0A0F9GMZ5"/>
<reference evidence="1" key="1">
    <citation type="journal article" date="2015" name="Nature">
        <title>Complex archaea that bridge the gap between prokaryotes and eukaryotes.</title>
        <authorList>
            <person name="Spang A."/>
            <person name="Saw J.H."/>
            <person name="Jorgensen S.L."/>
            <person name="Zaremba-Niedzwiedzka K."/>
            <person name="Martijn J."/>
            <person name="Lind A.E."/>
            <person name="van Eijk R."/>
            <person name="Schleper C."/>
            <person name="Guy L."/>
            <person name="Ettema T.J."/>
        </authorList>
    </citation>
    <scope>NUCLEOTIDE SEQUENCE</scope>
</reference>
<accession>A0A0F9GMZ5</accession>
<evidence type="ECO:0000313" key="1">
    <source>
        <dbReference type="EMBL" id="KKL91916.1"/>
    </source>
</evidence>
<comment type="caution">
    <text evidence="1">The sequence shown here is derived from an EMBL/GenBank/DDBJ whole genome shotgun (WGS) entry which is preliminary data.</text>
</comment>
<protein>
    <submittedName>
        <fullName evidence="1">Uncharacterized protein</fullName>
    </submittedName>
</protein>
<name>A0A0F9GMZ5_9ZZZZ</name>
<organism evidence="1">
    <name type="scientific">marine sediment metagenome</name>
    <dbReference type="NCBI Taxonomy" id="412755"/>
    <lineage>
        <taxon>unclassified sequences</taxon>
        <taxon>metagenomes</taxon>
        <taxon>ecological metagenomes</taxon>
    </lineage>
</organism>
<dbReference type="EMBL" id="LAZR01019608">
    <property type="protein sequence ID" value="KKL91916.1"/>
    <property type="molecule type" value="Genomic_DNA"/>
</dbReference>
<gene>
    <name evidence="1" type="ORF">LCGC14_1889930</name>
</gene>